<dbReference type="AlphaFoldDB" id="A0A412AYH2"/>
<dbReference type="EMBL" id="QRTC01000016">
    <property type="protein sequence ID" value="RGQ41782.1"/>
    <property type="molecule type" value="Genomic_DNA"/>
</dbReference>
<evidence type="ECO:0000313" key="2">
    <source>
        <dbReference type="Proteomes" id="UP000284751"/>
    </source>
</evidence>
<comment type="caution">
    <text evidence="1">The sequence shown here is derived from an EMBL/GenBank/DDBJ whole genome shotgun (WGS) entry which is preliminary data.</text>
</comment>
<dbReference type="SUPFAM" id="SSF47226">
    <property type="entry name" value="Histidine-containing phosphotransfer domain, HPT domain"/>
    <property type="match status" value="1"/>
</dbReference>
<dbReference type="InterPro" id="IPR036641">
    <property type="entry name" value="HPT_dom_sf"/>
</dbReference>
<protein>
    <submittedName>
        <fullName evidence="1">Hpt domain-containing protein</fullName>
    </submittedName>
</protein>
<proteinExistence type="predicted"/>
<reference evidence="1 2" key="1">
    <citation type="submission" date="2018-08" db="EMBL/GenBank/DDBJ databases">
        <title>A genome reference for cultivated species of the human gut microbiota.</title>
        <authorList>
            <person name="Zou Y."/>
            <person name="Xue W."/>
            <person name="Luo G."/>
        </authorList>
    </citation>
    <scope>NUCLEOTIDE SEQUENCE [LARGE SCALE GENOMIC DNA]</scope>
    <source>
        <strain evidence="1 2">AF28-26</strain>
    </source>
</reference>
<gene>
    <name evidence="1" type="ORF">DWY99_05550</name>
</gene>
<evidence type="ECO:0000313" key="1">
    <source>
        <dbReference type="EMBL" id="RGQ41782.1"/>
    </source>
</evidence>
<dbReference type="GO" id="GO:0000160">
    <property type="term" value="P:phosphorelay signal transduction system"/>
    <property type="evidence" value="ECO:0007669"/>
    <property type="project" value="InterPro"/>
</dbReference>
<dbReference type="Proteomes" id="UP000284751">
    <property type="component" value="Unassembled WGS sequence"/>
</dbReference>
<sequence length="144" mass="16272">MNSGGLNQECFASKNLALTKYFQGRNLKNDLTGSSSCLSIDLNTAIARFSGNEALYLRFFRKMPMDPTYFSLVEAVEKKDYSLIEWEAHTLKRVAANLGLDSLRYASDGLVQAVRRKEYDEIPALFEIIKAAHEKVVEVLSRLD</sequence>
<accession>A0A412AYH2</accession>
<dbReference type="Gene3D" id="1.20.120.160">
    <property type="entry name" value="HPT domain"/>
    <property type="match status" value="1"/>
</dbReference>
<organism evidence="1 2">
    <name type="scientific">[Clostridium] leptum</name>
    <dbReference type="NCBI Taxonomy" id="1535"/>
    <lineage>
        <taxon>Bacteria</taxon>
        <taxon>Bacillati</taxon>
        <taxon>Bacillota</taxon>
        <taxon>Clostridia</taxon>
        <taxon>Eubacteriales</taxon>
        <taxon>Oscillospiraceae</taxon>
        <taxon>Oscillospiraceae incertae sedis</taxon>
    </lineage>
</organism>
<name>A0A412AYH2_9FIRM</name>